<comment type="caution">
    <text evidence="1">The sequence shown here is derived from an EMBL/GenBank/DDBJ whole genome shotgun (WGS) entry which is preliminary data.</text>
</comment>
<reference evidence="1" key="2">
    <citation type="submission" date="2021-08" db="EMBL/GenBank/DDBJ databases">
        <authorList>
            <person name="Tani A."/>
            <person name="Ola A."/>
            <person name="Ogura Y."/>
            <person name="Katsura K."/>
            <person name="Hayashi T."/>
        </authorList>
    </citation>
    <scope>NUCLEOTIDE SEQUENCE</scope>
    <source>
        <strain evidence="1">DSM 19015</strain>
    </source>
</reference>
<keyword evidence="2" id="KW-1185">Reference proteome</keyword>
<accession>A0ABQ4S0U1</accession>
<dbReference type="Proteomes" id="UP001055125">
    <property type="component" value="Unassembled WGS sequence"/>
</dbReference>
<organism evidence="1 2">
    <name type="scientific">Methylobacterium iners</name>
    <dbReference type="NCBI Taxonomy" id="418707"/>
    <lineage>
        <taxon>Bacteria</taxon>
        <taxon>Pseudomonadati</taxon>
        <taxon>Pseudomonadota</taxon>
        <taxon>Alphaproteobacteria</taxon>
        <taxon>Hyphomicrobiales</taxon>
        <taxon>Methylobacteriaceae</taxon>
        <taxon>Methylobacterium</taxon>
    </lineage>
</organism>
<gene>
    <name evidence="1" type="ORF">OCOJLMKI_3470</name>
</gene>
<proteinExistence type="predicted"/>
<protein>
    <submittedName>
        <fullName evidence="1">Uncharacterized protein</fullName>
    </submittedName>
</protein>
<name>A0ABQ4S0U1_9HYPH</name>
<evidence type="ECO:0000313" key="1">
    <source>
        <dbReference type="EMBL" id="GJD96250.1"/>
    </source>
</evidence>
<evidence type="ECO:0000313" key="2">
    <source>
        <dbReference type="Proteomes" id="UP001055125"/>
    </source>
</evidence>
<sequence>MQTARTSVLRMQSVSDTMRPIVLSVRSFTGVEPIDGGDTIVVRFKAPDGPEISLLVPKHALANFRLLLDDGP</sequence>
<dbReference type="EMBL" id="BPQP01000057">
    <property type="protein sequence ID" value="GJD96250.1"/>
    <property type="molecule type" value="Genomic_DNA"/>
</dbReference>
<reference evidence="1" key="1">
    <citation type="journal article" date="2021" name="Front. Microbiol.">
        <title>Comprehensive Comparative Genomics and Phenotyping of Methylobacterium Species.</title>
        <authorList>
            <person name="Alessa O."/>
            <person name="Ogura Y."/>
            <person name="Fujitani Y."/>
            <person name="Takami H."/>
            <person name="Hayashi T."/>
            <person name="Sahin N."/>
            <person name="Tani A."/>
        </authorList>
    </citation>
    <scope>NUCLEOTIDE SEQUENCE</scope>
    <source>
        <strain evidence="1">DSM 19015</strain>
    </source>
</reference>